<dbReference type="InterPro" id="IPR006009">
    <property type="entry name" value="GlcNAc_MurG"/>
</dbReference>
<evidence type="ECO:0000256" key="10">
    <source>
        <dbReference type="HAMAP-Rule" id="MF_00033"/>
    </source>
</evidence>
<dbReference type="EC" id="2.4.1.227" evidence="10"/>
<comment type="pathway">
    <text evidence="10">Cell wall biogenesis; peptidoglycan biosynthesis.</text>
</comment>
<dbReference type="GO" id="GO:0051991">
    <property type="term" value="F:UDP-N-acetyl-D-glucosamine:N-acetylmuramoyl-L-alanyl-D-glutamyl-meso-2,6-diaminopimelyl-D-alanyl-D-alanine-diphosphoundecaprenol 4-beta-N-acetylglucosaminlytransferase activity"/>
    <property type="evidence" value="ECO:0007669"/>
    <property type="project" value="RHEA"/>
</dbReference>
<evidence type="ECO:0000256" key="1">
    <source>
        <dbReference type="ARBA" id="ARBA00022475"/>
    </source>
</evidence>
<dbReference type="InterPro" id="IPR007235">
    <property type="entry name" value="Glyco_trans_28_C"/>
</dbReference>
<comment type="similarity">
    <text evidence="10">Belongs to the glycosyltransferase 28 family. MurG subfamily.</text>
</comment>
<dbReference type="GO" id="GO:0008360">
    <property type="term" value="P:regulation of cell shape"/>
    <property type="evidence" value="ECO:0007669"/>
    <property type="project" value="UniProtKB-KW"/>
</dbReference>
<keyword evidence="9 10" id="KW-0961">Cell wall biogenesis/degradation</keyword>
<dbReference type="GO" id="GO:0005886">
    <property type="term" value="C:plasma membrane"/>
    <property type="evidence" value="ECO:0007669"/>
    <property type="project" value="UniProtKB-SubCell"/>
</dbReference>
<feature type="binding site" evidence="10">
    <location>
        <begin position="264"/>
        <end position="269"/>
    </location>
    <ligand>
        <name>UDP-N-acetyl-alpha-D-glucosamine</name>
        <dbReference type="ChEBI" id="CHEBI:57705"/>
    </ligand>
</feature>
<dbReference type="GO" id="GO:0051301">
    <property type="term" value="P:cell division"/>
    <property type="evidence" value="ECO:0007669"/>
    <property type="project" value="UniProtKB-KW"/>
</dbReference>
<evidence type="ECO:0000313" key="13">
    <source>
        <dbReference type="EMBL" id="SQD79736.1"/>
    </source>
</evidence>
<proteinExistence type="inferred from homology"/>
<dbReference type="SUPFAM" id="SSF53756">
    <property type="entry name" value="UDP-Glycosyltransferase/glycogen phosphorylase"/>
    <property type="match status" value="1"/>
</dbReference>
<accession>A0A330LU21</accession>
<dbReference type="PANTHER" id="PTHR21015:SF22">
    <property type="entry name" value="GLYCOSYLTRANSFERASE"/>
    <property type="match status" value="1"/>
</dbReference>
<comment type="catalytic activity">
    <reaction evidence="10">
        <text>di-trans,octa-cis-undecaprenyl diphospho-N-acetyl-alpha-D-muramoyl-L-alanyl-D-glutamyl-meso-2,6-diaminopimeloyl-D-alanyl-D-alanine + UDP-N-acetyl-alpha-D-glucosamine = di-trans,octa-cis-undecaprenyl diphospho-[N-acetyl-alpha-D-glucosaminyl-(1-&gt;4)]-N-acetyl-alpha-D-muramoyl-L-alanyl-D-glutamyl-meso-2,6-diaminopimeloyl-D-alanyl-D-alanine + UDP + H(+)</text>
        <dbReference type="Rhea" id="RHEA:31227"/>
        <dbReference type="ChEBI" id="CHEBI:15378"/>
        <dbReference type="ChEBI" id="CHEBI:57705"/>
        <dbReference type="ChEBI" id="CHEBI:58223"/>
        <dbReference type="ChEBI" id="CHEBI:61387"/>
        <dbReference type="ChEBI" id="CHEBI:61388"/>
        <dbReference type="EC" id="2.4.1.227"/>
    </reaction>
</comment>
<dbReference type="PANTHER" id="PTHR21015">
    <property type="entry name" value="UDP-N-ACETYLGLUCOSAMINE--N-ACETYLMURAMYL-(PENTAPEPTIDE) PYROPHOSPHORYL-UNDECAPRENOL N-ACETYLGLUCOSAMINE TRANSFERASE 1"/>
    <property type="match status" value="1"/>
</dbReference>
<dbReference type="GO" id="GO:0009252">
    <property type="term" value="P:peptidoglycan biosynthetic process"/>
    <property type="evidence" value="ECO:0007669"/>
    <property type="project" value="UniProtKB-UniRule"/>
</dbReference>
<dbReference type="Proteomes" id="UP000250163">
    <property type="component" value="Chromosome MORIYA"/>
</dbReference>
<dbReference type="NCBIfam" id="TIGR01133">
    <property type="entry name" value="murG"/>
    <property type="match status" value="1"/>
</dbReference>
<keyword evidence="7 10" id="KW-0472">Membrane</keyword>
<evidence type="ECO:0000256" key="3">
    <source>
        <dbReference type="ARBA" id="ARBA00022676"/>
    </source>
</evidence>
<keyword evidence="1 10" id="KW-1003">Cell membrane</keyword>
<evidence type="ECO:0000259" key="12">
    <source>
        <dbReference type="Pfam" id="PF04101"/>
    </source>
</evidence>
<sequence>MKDNMMTKRLLVMAGGTGGHVFPGIAVATYLQQQGWTIHWIGTADRMEADLVPQYGFDISFIDIAGVRGNGLKRLCAAPFRILKSVLQARKVMQYFKPDVVLGMGGFASGPGGVAAWLQGIPVVLHEQNAAAGLTNRLLAKIAKRVLMAFPGAFADGQLVGNPVREDVLALHDQVRIQKDKLTVLVVGGSLGAKILNDTLPAALALLPQEHICVRHQVGKNNAAKVIRAYQAAGVTAEIEVTDFIDDMAQAYGQADVVVCRAGALTVSEVAVAGLPAIFIPLPHAVDDHQTKNAQSLVQAGGAVLIPQRQLNAVDLATLLQQWMDDEAHLVTMSTAAKSVAILDATEQVATACSALSEER</sequence>
<keyword evidence="5 10" id="KW-0133">Cell shape</keyword>
<keyword evidence="2 10" id="KW-0132">Cell division</keyword>
<feature type="binding site" evidence="10">
    <location>
        <position position="245"/>
    </location>
    <ligand>
        <name>UDP-N-acetyl-alpha-D-glucosamine</name>
        <dbReference type="ChEBI" id="CHEBI:57705"/>
    </ligand>
</feature>
<evidence type="ECO:0000256" key="8">
    <source>
        <dbReference type="ARBA" id="ARBA00023306"/>
    </source>
</evidence>
<evidence type="ECO:0000256" key="4">
    <source>
        <dbReference type="ARBA" id="ARBA00022679"/>
    </source>
</evidence>
<comment type="function">
    <text evidence="10">Cell wall formation. Catalyzes the transfer of a GlcNAc subunit on undecaprenyl-pyrophosphoryl-MurNAc-pentapeptide (lipid intermediate I) to form undecaprenyl-pyrophosphoryl-MurNAc-(pentapeptide)GlcNAc (lipid intermediate II).</text>
</comment>
<evidence type="ECO:0000256" key="7">
    <source>
        <dbReference type="ARBA" id="ARBA00023136"/>
    </source>
</evidence>
<gene>
    <name evidence="10 13" type="primary">murG</name>
    <name evidence="13" type="ORF">MORIYA_3281</name>
</gene>
<feature type="binding site" evidence="10">
    <location>
        <position position="190"/>
    </location>
    <ligand>
        <name>UDP-N-acetyl-alpha-D-glucosamine</name>
        <dbReference type="ChEBI" id="CHEBI:57705"/>
    </ligand>
</feature>
<dbReference type="EMBL" id="LS483250">
    <property type="protein sequence ID" value="SQD79736.1"/>
    <property type="molecule type" value="Genomic_DNA"/>
</dbReference>
<protein>
    <recommendedName>
        <fullName evidence="10">UDP-N-acetylglucosamine--N-acetylmuramyl-(pentapeptide) pyrophosphoryl-undecaprenol N-acetylglucosamine transferase</fullName>
        <ecNumber evidence="10">2.4.1.227</ecNumber>
    </recommendedName>
    <alternativeName>
        <fullName evidence="10">Undecaprenyl-PP-MurNAc-pentapeptide-UDPGlcNAc GlcNAc transferase</fullName>
    </alternativeName>
</protein>
<feature type="domain" description="Glycosyl transferase family 28 C-terminal" evidence="12">
    <location>
        <begin position="183"/>
        <end position="348"/>
    </location>
</feature>
<evidence type="ECO:0000256" key="6">
    <source>
        <dbReference type="ARBA" id="ARBA00022984"/>
    </source>
</evidence>
<dbReference type="KEGG" id="mya:MORIYA_3281"/>
<feature type="binding site" evidence="10">
    <location>
        <position position="290"/>
    </location>
    <ligand>
        <name>UDP-N-acetyl-alpha-D-glucosamine</name>
        <dbReference type="ChEBI" id="CHEBI:57705"/>
    </ligand>
</feature>
<organism evidence="13 14">
    <name type="scientific">Moritella yayanosii</name>
    <dbReference type="NCBI Taxonomy" id="69539"/>
    <lineage>
        <taxon>Bacteria</taxon>
        <taxon>Pseudomonadati</taxon>
        <taxon>Pseudomonadota</taxon>
        <taxon>Gammaproteobacteria</taxon>
        <taxon>Alteromonadales</taxon>
        <taxon>Moritellaceae</taxon>
        <taxon>Moritella</taxon>
    </lineage>
</organism>
<comment type="subcellular location">
    <subcellularLocation>
        <location evidence="10">Cell membrane</location>
        <topology evidence="10">Peripheral membrane protein</topology>
        <orientation evidence="10">Cytoplasmic side</orientation>
    </subcellularLocation>
</comment>
<evidence type="ECO:0000259" key="11">
    <source>
        <dbReference type="Pfam" id="PF03033"/>
    </source>
</evidence>
<dbReference type="GO" id="GO:0050511">
    <property type="term" value="F:undecaprenyldiphospho-muramoylpentapeptide beta-N-acetylglucosaminyltransferase activity"/>
    <property type="evidence" value="ECO:0007669"/>
    <property type="project" value="UniProtKB-UniRule"/>
</dbReference>
<dbReference type="AlphaFoldDB" id="A0A330LU21"/>
<reference evidence="14" key="1">
    <citation type="submission" date="2018-05" db="EMBL/GenBank/DDBJ databases">
        <authorList>
            <person name="Cea G.-C."/>
            <person name="William W."/>
        </authorList>
    </citation>
    <scope>NUCLEOTIDE SEQUENCE [LARGE SCALE GENOMIC DNA]</scope>
    <source>
        <strain evidence="14">DB21MT 5</strain>
    </source>
</reference>
<feature type="binding site" evidence="10">
    <location>
        <position position="165"/>
    </location>
    <ligand>
        <name>UDP-N-acetyl-alpha-D-glucosamine</name>
        <dbReference type="ChEBI" id="CHEBI:57705"/>
    </ligand>
</feature>
<keyword evidence="6 10" id="KW-0573">Peptidoglycan synthesis</keyword>
<keyword evidence="8 10" id="KW-0131">Cell cycle</keyword>
<keyword evidence="3 10" id="KW-0328">Glycosyltransferase</keyword>
<feature type="domain" description="Glycosyltransferase family 28 N-terminal" evidence="11">
    <location>
        <begin position="11"/>
        <end position="147"/>
    </location>
</feature>
<dbReference type="Pfam" id="PF03033">
    <property type="entry name" value="Glyco_transf_28"/>
    <property type="match status" value="1"/>
</dbReference>
<dbReference type="InterPro" id="IPR004276">
    <property type="entry name" value="GlycoTrans_28_N"/>
</dbReference>
<evidence type="ECO:0000256" key="2">
    <source>
        <dbReference type="ARBA" id="ARBA00022618"/>
    </source>
</evidence>
<name>A0A330LU21_9GAMM</name>
<dbReference type="UniPathway" id="UPA00219"/>
<dbReference type="CDD" id="cd03785">
    <property type="entry name" value="GT28_MurG"/>
    <property type="match status" value="1"/>
</dbReference>
<dbReference type="GO" id="GO:0005975">
    <property type="term" value="P:carbohydrate metabolic process"/>
    <property type="evidence" value="ECO:0007669"/>
    <property type="project" value="InterPro"/>
</dbReference>
<dbReference type="Gene3D" id="3.40.50.2000">
    <property type="entry name" value="Glycogen Phosphorylase B"/>
    <property type="match status" value="2"/>
</dbReference>
<dbReference type="GO" id="GO:0071555">
    <property type="term" value="P:cell wall organization"/>
    <property type="evidence" value="ECO:0007669"/>
    <property type="project" value="UniProtKB-KW"/>
</dbReference>
<keyword evidence="4 10" id="KW-0808">Transferase</keyword>
<evidence type="ECO:0000313" key="14">
    <source>
        <dbReference type="Proteomes" id="UP000250163"/>
    </source>
</evidence>
<dbReference type="Pfam" id="PF04101">
    <property type="entry name" value="Glyco_tran_28_C"/>
    <property type="match status" value="1"/>
</dbReference>
<dbReference type="HAMAP" id="MF_00033">
    <property type="entry name" value="MurG"/>
    <property type="match status" value="1"/>
</dbReference>
<keyword evidence="14" id="KW-1185">Reference proteome</keyword>
<feature type="binding site" evidence="10">
    <location>
        <position position="129"/>
    </location>
    <ligand>
        <name>UDP-N-acetyl-alpha-D-glucosamine</name>
        <dbReference type="ChEBI" id="CHEBI:57705"/>
    </ligand>
</feature>
<evidence type="ECO:0000256" key="9">
    <source>
        <dbReference type="ARBA" id="ARBA00023316"/>
    </source>
</evidence>
<evidence type="ECO:0000256" key="5">
    <source>
        <dbReference type="ARBA" id="ARBA00022960"/>
    </source>
</evidence>
<feature type="binding site" evidence="10">
    <location>
        <begin position="17"/>
        <end position="19"/>
    </location>
    <ligand>
        <name>UDP-N-acetyl-alpha-D-glucosamine</name>
        <dbReference type="ChEBI" id="CHEBI:57705"/>
    </ligand>
</feature>